<organism evidence="2 3">
    <name type="scientific">Coniochaeta pulveracea</name>
    <dbReference type="NCBI Taxonomy" id="177199"/>
    <lineage>
        <taxon>Eukaryota</taxon>
        <taxon>Fungi</taxon>
        <taxon>Dikarya</taxon>
        <taxon>Ascomycota</taxon>
        <taxon>Pezizomycotina</taxon>
        <taxon>Sordariomycetes</taxon>
        <taxon>Sordariomycetidae</taxon>
        <taxon>Coniochaetales</taxon>
        <taxon>Coniochaetaceae</taxon>
        <taxon>Coniochaeta</taxon>
    </lineage>
</organism>
<reference evidence="2 3" key="1">
    <citation type="submission" date="2018-08" db="EMBL/GenBank/DDBJ databases">
        <title>Draft genome of the lignicolous fungus Coniochaeta pulveracea.</title>
        <authorList>
            <person name="Borstlap C.J."/>
            <person name="De Witt R.N."/>
            <person name="Botha A."/>
            <person name="Volschenk H."/>
        </authorList>
    </citation>
    <scope>NUCLEOTIDE SEQUENCE [LARGE SCALE GENOMIC DNA]</scope>
    <source>
        <strain evidence="2 3">CAB683</strain>
    </source>
</reference>
<dbReference type="STRING" id="177199.A0A420XXB9"/>
<dbReference type="EMBL" id="QVQW01000110">
    <property type="protein sequence ID" value="RKU40305.1"/>
    <property type="molecule type" value="Genomic_DNA"/>
</dbReference>
<comment type="caution">
    <text evidence="2">The sequence shown here is derived from an EMBL/GenBank/DDBJ whole genome shotgun (WGS) entry which is preliminary data.</text>
</comment>
<sequence length="192" mass="20820">MACEKQFVPHHENTIYCSEECRLYDQESSSSNTTPMCSSRQSYSSSSHTASAQYSFYGTSQTEPRDIIPRASPSRPQSHFSPPTPPSSHDQTSDAIKALRSLSIRPPSPPTPSSTYHSSIWPFSKSTTASPASSYTRPLSGLFSSTYDGGYYGAAGYGVTSPSTDRPLPSRRPGSHARPKSIELVMPMIGGQ</sequence>
<dbReference type="Proteomes" id="UP000275385">
    <property type="component" value="Unassembled WGS sequence"/>
</dbReference>
<keyword evidence="3" id="KW-1185">Reference proteome</keyword>
<evidence type="ECO:0000256" key="1">
    <source>
        <dbReference type="SAM" id="MobiDB-lite"/>
    </source>
</evidence>
<evidence type="ECO:0000313" key="3">
    <source>
        <dbReference type="Proteomes" id="UP000275385"/>
    </source>
</evidence>
<gene>
    <name evidence="2" type="ORF">DL546_000989</name>
</gene>
<dbReference type="OrthoDB" id="3599883at2759"/>
<dbReference type="InterPro" id="IPR024368">
    <property type="entry name" value="Ecl1/2/3"/>
</dbReference>
<evidence type="ECO:0000313" key="2">
    <source>
        <dbReference type="EMBL" id="RKU40305.1"/>
    </source>
</evidence>
<protein>
    <recommendedName>
        <fullName evidence="4">Life-span regulatory factor domain-containing protein</fullName>
    </recommendedName>
</protein>
<accession>A0A420XXB9</accession>
<proteinExistence type="predicted"/>
<dbReference type="Pfam" id="PF12855">
    <property type="entry name" value="Ecl1"/>
    <property type="match status" value="1"/>
</dbReference>
<dbReference type="AlphaFoldDB" id="A0A420XXB9"/>
<name>A0A420XXB9_9PEZI</name>
<feature type="region of interest" description="Disordered" evidence="1">
    <location>
        <begin position="59"/>
        <end position="120"/>
    </location>
</feature>
<feature type="region of interest" description="Disordered" evidence="1">
    <location>
        <begin position="158"/>
        <end position="180"/>
    </location>
</feature>
<evidence type="ECO:0008006" key="4">
    <source>
        <dbReference type="Google" id="ProtNLM"/>
    </source>
</evidence>